<keyword evidence="3" id="KW-1185">Reference proteome</keyword>
<dbReference type="AlphaFoldDB" id="A0A964E336"/>
<protein>
    <submittedName>
        <fullName evidence="2">Amidase</fullName>
    </submittedName>
</protein>
<accession>A0A964E336</accession>
<name>A0A964E336_9PROT</name>
<reference evidence="2 3" key="1">
    <citation type="journal article" date="2021" name="Microorganisms">
        <title>Acidisoma silvae sp. nov. and Acidisomacellulosilytica sp. nov., Two Acidophilic Bacteria Isolated from Decaying Wood, Hydrolyzing Cellulose and Producing Poly-3-hydroxybutyrate.</title>
        <authorList>
            <person name="Mieszkin S."/>
            <person name="Pouder E."/>
            <person name="Uroz S."/>
            <person name="Simon-Colin C."/>
            <person name="Alain K."/>
        </authorList>
    </citation>
    <scope>NUCLEOTIDE SEQUENCE [LARGE SCALE GENOMIC DNA]</scope>
    <source>
        <strain evidence="2 3">HW T5.17</strain>
    </source>
</reference>
<evidence type="ECO:0000313" key="3">
    <source>
        <dbReference type="Proteomes" id="UP000721844"/>
    </source>
</evidence>
<dbReference type="NCBIfam" id="NF004622">
    <property type="entry name" value="PRK05962.1"/>
    <property type="match status" value="1"/>
</dbReference>
<organism evidence="2 3">
    <name type="scientific">Acidisoma cellulosilyticum</name>
    <dbReference type="NCBI Taxonomy" id="2802395"/>
    <lineage>
        <taxon>Bacteria</taxon>
        <taxon>Pseudomonadati</taxon>
        <taxon>Pseudomonadota</taxon>
        <taxon>Alphaproteobacteria</taxon>
        <taxon>Acetobacterales</taxon>
        <taxon>Acidocellaceae</taxon>
        <taxon>Acidisoma</taxon>
    </lineage>
</organism>
<dbReference type="EMBL" id="JAESVA010000001">
    <property type="protein sequence ID" value="MCB8879438.1"/>
    <property type="molecule type" value="Genomic_DNA"/>
</dbReference>
<dbReference type="InterPro" id="IPR023631">
    <property type="entry name" value="Amidase_dom"/>
</dbReference>
<evidence type="ECO:0000313" key="2">
    <source>
        <dbReference type="EMBL" id="MCB8879438.1"/>
    </source>
</evidence>
<dbReference type="RefSeq" id="WP_227306025.1">
    <property type="nucleotide sequence ID" value="NZ_JAESVA010000001.1"/>
</dbReference>
<evidence type="ECO:0000259" key="1">
    <source>
        <dbReference type="Pfam" id="PF01425"/>
    </source>
</evidence>
<dbReference type="InterPro" id="IPR000120">
    <property type="entry name" value="Amidase"/>
</dbReference>
<dbReference type="InterPro" id="IPR036928">
    <property type="entry name" value="AS_sf"/>
</dbReference>
<dbReference type="Gene3D" id="3.90.1300.10">
    <property type="entry name" value="Amidase signature (AS) domain"/>
    <property type="match status" value="1"/>
</dbReference>
<dbReference type="PANTHER" id="PTHR11895">
    <property type="entry name" value="TRANSAMIDASE"/>
    <property type="match status" value="1"/>
</dbReference>
<dbReference type="PANTHER" id="PTHR11895:SF176">
    <property type="entry name" value="AMIDASE AMID-RELATED"/>
    <property type="match status" value="1"/>
</dbReference>
<dbReference type="GO" id="GO:0003824">
    <property type="term" value="F:catalytic activity"/>
    <property type="evidence" value="ECO:0007669"/>
    <property type="project" value="InterPro"/>
</dbReference>
<gene>
    <name evidence="2" type="ORF">ACELLULO517_04275</name>
</gene>
<dbReference type="Proteomes" id="UP000721844">
    <property type="component" value="Unassembled WGS sequence"/>
</dbReference>
<dbReference type="NCBIfam" id="NF005460">
    <property type="entry name" value="PRK07056.1"/>
    <property type="match status" value="1"/>
</dbReference>
<sequence length="431" mass="44098">MVDQVMSARDRLEATFALIAAPDADPAIFTRLYPEAARAAADAADRRAAAGASLGPLDGALVSIKDLFDVAGEPTTAGSSMLRDAAPPAQDAVIVQRLRDAGAVIFGKTNMTEFAYSGLGLNPHWGTPGNAADPSRVPGGSSSGAGVAAALGLGDIAIGTDTGGSVRIPAALNGVVGFKPTAARVPRDGAFPLSYTLDSIGPLARSVRLCAEADAVMAGEAPHALAVVPLSTLTIAVVEEFLEGVEPAVLSVFDATLQQLAKAGATIIWAEIGPLIAEMRAALAEAPIVPVEAAAIHAAHLESHRAAFDPQVLARILGGLQVTAPRYVATLRRRLALVAALDGQLANGRLLAMPTTPVVAPSLESVADSARFQATNALILRNPSFGNFFDLCGISLPMRTEGLPVGLMLLGQNGRDVPLLSAALAIETELG</sequence>
<comment type="caution">
    <text evidence="2">The sequence shown here is derived from an EMBL/GenBank/DDBJ whole genome shotgun (WGS) entry which is preliminary data.</text>
</comment>
<feature type="domain" description="Amidase" evidence="1">
    <location>
        <begin position="29"/>
        <end position="420"/>
    </location>
</feature>
<proteinExistence type="predicted"/>
<dbReference type="SUPFAM" id="SSF75304">
    <property type="entry name" value="Amidase signature (AS) enzymes"/>
    <property type="match status" value="1"/>
</dbReference>
<dbReference type="Pfam" id="PF01425">
    <property type="entry name" value="Amidase"/>
    <property type="match status" value="1"/>
</dbReference>